<evidence type="ECO:0000313" key="2">
    <source>
        <dbReference type="Proteomes" id="UP000092600"/>
    </source>
</evidence>
<dbReference type="AlphaFoldDB" id="A0A199UZZ7"/>
<comment type="caution">
    <text evidence="1">The sequence shown here is derived from an EMBL/GenBank/DDBJ whole genome shotgun (WGS) entry which is preliminary data.</text>
</comment>
<organism evidence="1 2">
    <name type="scientific">Ananas comosus</name>
    <name type="common">Pineapple</name>
    <name type="synonym">Ananas ananas</name>
    <dbReference type="NCBI Taxonomy" id="4615"/>
    <lineage>
        <taxon>Eukaryota</taxon>
        <taxon>Viridiplantae</taxon>
        <taxon>Streptophyta</taxon>
        <taxon>Embryophyta</taxon>
        <taxon>Tracheophyta</taxon>
        <taxon>Spermatophyta</taxon>
        <taxon>Magnoliopsida</taxon>
        <taxon>Liliopsida</taxon>
        <taxon>Poales</taxon>
        <taxon>Bromeliaceae</taxon>
        <taxon>Bromelioideae</taxon>
        <taxon>Ananas</taxon>
    </lineage>
</organism>
<sequence length="95" mass="11092">MMLIKPTWGNIRIGMSFMVALKRYKMVISMPSYTSLERKVNHKGVWHKFDIECPYQRMGGTVKKEYKLILYSFLSFLDSPIIMTPSPHGVHRKVA</sequence>
<dbReference type="STRING" id="4615.A0A199UZZ7"/>
<name>A0A199UZZ7_ANACO</name>
<dbReference type="InterPro" id="IPR036052">
    <property type="entry name" value="TrpB-like_PALP_sf"/>
</dbReference>
<dbReference type="Gene3D" id="3.40.50.1100">
    <property type="match status" value="1"/>
</dbReference>
<dbReference type="Proteomes" id="UP000092600">
    <property type="component" value="Unassembled WGS sequence"/>
</dbReference>
<proteinExistence type="predicted"/>
<dbReference type="EMBL" id="LSRQ01004021">
    <property type="protein sequence ID" value="OAY70201.1"/>
    <property type="molecule type" value="Genomic_DNA"/>
</dbReference>
<reference evidence="1 2" key="1">
    <citation type="journal article" date="2016" name="DNA Res.">
        <title>The draft genome of MD-2 pineapple using hybrid error correction of long reads.</title>
        <authorList>
            <person name="Redwan R.M."/>
            <person name="Saidin A."/>
            <person name="Kumar S.V."/>
        </authorList>
    </citation>
    <scope>NUCLEOTIDE SEQUENCE [LARGE SCALE GENOMIC DNA]</scope>
    <source>
        <strain evidence="2">cv. MD2</strain>
        <tissue evidence="1">Leaf</tissue>
    </source>
</reference>
<accession>A0A199UZZ7</accession>
<protein>
    <submittedName>
        <fullName evidence="1">Bifunctional L-3-cyanoalanine synthase/cysteine synthase 2, mitochondrial</fullName>
    </submittedName>
</protein>
<evidence type="ECO:0000313" key="1">
    <source>
        <dbReference type="EMBL" id="OAY70201.1"/>
    </source>
</evidence>
<gene>
    <name evidence="1" type="ORF">ACMD2_22685</name>
</gene>